<feature type="transmembrane region" description="Helical" evidence="2">
    <location>
        <begin position="53"/>
        <end position="74"/>
    </location>
</feature>
<evidence type="ECO:0000256" key="2">
    <source>
        <dbReference type="SAM" id="Phobius"/>
    </source>
</evidence>
<keyword evidence="2" id="KW-0812">Transmembrane</keyword>
<organism evidence="5">
    <name type="scientific">Schistocephalus solidus</name>
    <name type="common">Tapeworm</name>
    <dbReference type="NCBI Taxonomy" id="70667"/>
    <lineage>
        <taxon>Eukaryota</taxon>
        <taxon>Metazoa</taxon>
        <taxon>Spiralia</taxon>
        <taxon>Lophotrochozoa</taxon>
        <taxon>Platyhelminthes</taxon>
        <taxon>Cestoda</taxon>
        <taxon>Eucestoda</taxon>
        <taxon>Diphyllobothriidea</taxon>
        <taxon>Diphyllobothriidae</taxon>
        <taxon>Schistocephalus</taxon>
    </lineage>
</organism>
<dbReference type="GO" id="GO:0005783">
    <property type="term" value="C:endoplasmic reticulum"/>
    <property type="evidence" value="ECO:0007669"/>
    <property type="project" value="TreeGrafter"/>
</dbReference>
<dbReference type="InterPro" id="IPR020309">
    <property type="entry name" value="Smim-14"/>
</dbReference>
<dbReference type="OrthoDB" id="10054061at2759"/>
<evidence type="ECO:0000313" key="3">
    <source>
        <dbReference type="EMBL" id="VDL96586.1"/>
    </source>
</evidence>
<accession>A0A183T153</accession>
<reference evidence="5" key="1">
    <citation type="submission" date="2016-06" db="UniProtKB">
        <authorList>
            <consortium name="WormBaseParasite"/>
        </authorList>
    </citation>
    <scope>IDENTIFICATION</scope>
</reference>
<protein>
    <recommendedName>
        <fullName evidence="1">Small integral membrane protein 14</fullName>
    </recommendedName>
</protein>
<dbReference type="STRING" id="70667.A0A183T153"/>
<keyword evidence="2" id="KW-0472">Membrane</keyword>
<evidence type="ECO:0000313" key="4">
    <source>
        <dbReference type="Proteomes" id="UP000275846"/>
    </source>
</evidence>
<dbReference type="Proteomes" id="UP000275846">
    <property type="component" value="Unassembled WGS sequence"/>
</dbReference>
<keyword evidence="2" id="KW-1133">Transmembrane helix</keyword>
<reference evidence="3 4" key="2">
    <citation type="submission" date="2018-11" db="EMBL/GenBank/DDBJ databases">
        <authorList>
            <consortium name="Pathogen Informatics"/>
        </authorList>
    </citation>
    <scope>NUCLEOTIDE SEQUENCE [LARGE SCALE GENOMIC DNA]</scope>
    <source>
        <strain evidence="3 4">NST_G2</strain>
    </source>
</reference>
<dbReference type="EMBL" id="UYSU01035722">
    <property type="protein sequence ID" value="VDL96586.1"/>
    <property type="molecule type" value="Genomic_DNA"/>
</dbReference>
<dbReference type="AlphaFoldDB" id="A0A183T153"/>
<dbReference type="WBParaSite" id="SSLN_0001059901-mRNA-1">
    <property type="protein sequence ID" value="SSLN_0001059901-mRNA-1"/>
    <property type="gene ID" value="SSLN_0001059901"/>
</dbReference>
<dbReference type="PANTHER" id="PTHR31019">
    <property type="entry name" value="SMALL INTEGRAL MEMBRANE PROTEIN 14"/>
    <property type="match status" value="1"/>
</dbReference>
<dbReference type="PANTHER" id="PTHR31019:SF1">
    <property type="entry name" value="SMALL INTEGRAL MEMBRANE PROTEIN 14"/>
    <property type="match status" value="1"/>
</dbReference>
<sequence length="149" mass="17087">MADESGFDPCECIFNHESSMQRLLNMLRQSQAYCSDVSCTNDMNEIRQGDAGGMSMVFGLLFAWVMITFSMIIYRTTQRGVGGSDKPDRSHVSCYSFVLFCTFHILPYPDGLLLISHARDFLSAVECRSNLLRKTYLRIFPMFFFLSLR</sequence>
<gene>
    <name evidence="3" type="ORF">SSLN_LOCUS10201</name>
</gene>
<evidence type="ECO:0000256" key="1">
    <source>
        <dbReference type="ARBA" id="ARBA00017902"/>
    </source>
</evidence>
<keyword evidence="4" id="KW-1185">Reference proteome</keyword>
<dbReference type="Pfam" id="PF11027">
    <property type="entry name" value="DUF2615"/>
    <property type="match status" value="1"/>
</dbReference>
<evidence type="ECO:0000313" key="5">
    <source>
        <dbReference type="WBParaSite" id="SSLN_0001059901-mRNA-1"/>
    </source>
</evidence>
<proteinExistence type="predicted"/>
<name>A0A183T153_SCHSO</name>